<dbReference type="KEGG" id="bapa:BBC0178_016950"/>
<gene>
    <name evidence="1" type="ORF">BBC0178_016950</name>
</gene>
<proteinExistence type="predicted"/>
<accession>A0A1U9MCV3</accession>
<reference evidence="1 2" key="1">
    <citation type="submission" date="2016-11" db="EMBL/GenBank/DDBJ databases">
        <title>Comparative genomics of Bartonella apis.</title>
        <authorList>
            <person name="Engel P."/>
        </authorList>
    </citation>
    <scope>NUCLEOTIDE SEQUENCE [LARGE SCALE GENOMIC DNA]</scope>
    <source>
        <strain evidence="1 2">BBC0178</strain>
    </source>
</reference>
<protein>
    <submittedName>
        <fullName evidence="1">Uncharacterized protein</fullName>
    </submittedName>
</protein>
<name>A0A1U9MCV3_9HYPH</name>
<evidence type="ECO:0000313" key="1">
    <source>
        <dbReference type="EMBL" id="AQT43148.1"/>
    </source>
</evidence>
<sequence>MRIAVVQWHDLFARAALDKRGETGVLSNTDVHYYGPVLLCALAVIAYDNKEKCRYETALTFVFCRLFMPLL</sequence>
<organism evidence="1 2">
    <name type="scientific">Bartonella apihabitans</name>
    <dbReference type="NCBI Taxonomy" id="2750929"/>
    <lineage>
        <taxon>Bacteria</taxon>
        <taxon>Pseudomonadati</taxon>
        <taxon>Pseudomonadota</taxon>
        <taxon>Alphaproteobacteria</taxon>
        <taxon>Hyphomicrobiales</taxon>
        <taxon>Bartonellaceae</taxon>
        <taxon>Bartonella</taxon>
    </lineage>
</organism>
<evidence type="ECO:0000313" key="2">
    <source>
        <dbReference type="Proteomes" id="UP000189660"/>
    </source>
</evidence>
<dbReference type="AlphaFoldDB" id="A0A1U9MCV3"/>
<dbReference type="Proteomes" id="UP000189660">
    <property type="component" value="Chromosome"/>
</dbReference>
<keyword evidence="2" id="KW-1185">Reference proteome</keyword>
<dbReference type="EMBL" id="CP015820">
    <property type="protein sequence ID" value="AQT43148.1"/>
    <property type="molecule type" value="Genomic_DNA"/>
</dbReference>